<dbReference type="InterPro" id="IPR018060">
    <property type="entry name" value="HTH_AraC"/>
</dbReference>
<proteinExistence type="predicted"/>
<protein>
    <submittedName>
        <fullName evidence="6">Helix-turn-helix domain-containing protein</fullName>
    </submittedName>
</protein>
<evidence type="ECO:0000256" key="2">
    <source>
        <dbReference type="ARBA" id="ARBA00023125"/>
    </source>
</evidence>
<dbReference type="PANTHER" id="PTHR46796:SF6">
    <property type="entry name" value="ARAC SUBFAMILY"/>
    <property type="match status" value="1"/>
</dbReference>
<comment type="caution">
    <text evidence="6">The sequence shown here is derived from an EMBL/GenBank/DDBJ whole genome shotgun (WGS) entry which is preliminary data.</text>
</comment>
<feature type="region of interest" description="Disordered" evidence="4">
    <location>
        <begin position="321"/>
        <end position="342"/>
    </location>
</feature>
<dbReference type="SMART" id="SM00342">
    <property type="entry name" value="HTH_ARAC"/>
    <property type="match status" value="1"/>
</dbReference>
<evidence type="ECO:0000256" key="1">
    <source>
        <dbReference type="ARBA" id="ARBA00023015"/>
    </source>
</evidence>
<dbReference type="InterPro" id="IPR009057">
    <property type="entry name" value="Homeodomain-like_sf"/>
</dbReference>
<gene>
    <name evidence="6" type="ORF">ACFQ4H_13995</name>
</gene>
<dbReference type="EMBL" id="JBHTMP010000018">
    <property type="protein sequence ID" value="MFD1322204.1"/>
    <property type="molecule type" value="Genomic_DNA"/>
</dbReference>
<accession>A0ABW3YDI0</accession>
<reference evidence="7" key="1">
    <citation type="journal article" date="2019" name="Int. J. Syst. Evol. Microbiol.">
        <title>The Global Catalogue of Microorganisms (GCM) 10K type strain sequencing project: providing services to taxonomists for standard genome sequencing and annotation.</title>
        <authorList>
            <consortium name="The Broad Institute Genomics Platform"/>
            <consortium name="The Broad Institute Genome Sequencing Center for Infectious Disease"/>
            <person name="Wu L."/>
            <person name="Ma J."/>
        </authorList>
    </citation>
    <scope>NUCLEOTIDE SEQUENCE [LARGE SCALE GENOMIC DNA]</scope>
    <source>
        <strain evidence="7">JCM 31037</strain>
    </source>
</reference>
<dbReference type="PANTHER" id="PTHR46796">
    <property type="entry name" value="HTH-TYPE TRANSCRIPTIONAL ACTIVATOR RHAS-RELATED"/>
    <property type="match status" value="1"/>
</dbReference>
<dbReference type="Pfam" id="PF14525">
    <property type="entry name" value="AraC_binding_2"/>
    <property type="match status" value="1"/>
</dbReference>
<dbReference type="InterPro" id="IPR050204">
    <property type="entry name" value="AraC_XylS_family_regulators"/>
</dbReference>
<evidence type="ECO:0000256" key="4">
    <source>
        <dbReference type="SAM" id="MobiDB-lite"/>
    </source>
</evidence>
<evidence type="ECO:0000256" key="3">
    <source>
        <dbReference type="ARBA" id="ARBA00023163"/>
    </source>
</evidence>
<dbReference type="Gene3D" id="1.10.10.60">
    <property type="entry name" value="Homeodomain-like"/>
    <property type="match status" value="1"/>
</dbReference>
<name>A0ABW3YDI0_9ACTN</name>
<evidence type="ECO:0000259" key="5">
    <source>
        <dbReference type="PROSITE" id="PS01124"/>
    </source>
</evidence>
<dbReference type="Proteomes" id="UP001597260">
    <property type="component" value="Unassembled WGS sequence"/>
</dbReference>
<dbReference type="InterPro" id="IPR035418">
    <property type="entry name" value="AraC-bd_2"/>
</dbReference>
<dbReference type="PRINTS" id="PR00032">
    <property type="entry name" value="HTHARAC"/>
</dbReference>
<keyword evidence="7" id="KW-1185">Reference proteome</keyword>
<keyword evidence="2" id="KW-0238">DNA-binding</keyword>
<evidence type="ECO:0000313" key="6">
    <source>
        <dbReference type="EMBL" id="MFD1322204.1"/>
    </source>
</evidence>
<dbReference type="PROSITE" id="PS01124">
    <property type="entry name" value="HTH_ARAC_FAMILY_2"/>
    <property type="match status" value="1"/>
</dbReference>
<feature type="domain" description="HTH araC/xylS-type" evidence="5">
    <location>
        <begin position="219"/>
        <end position="320"/>
    </location>
</feature>
<dbReference type="SUPFAM" id="SSF46689">
    <property type="entry name" value="Homeodomain-like"/>
    <property type="match status" value="1"/>
</dbReference>
<dbReference type="InterPro" id="IPR020449">
    <property type="entry name" value="Tscrpt_reg_AraC-type_HTH"/>
</dbReference>
<evidence type="ECO:0000313" key="7">
    <source>
        <dbReference type="Proteomes" id="UP001597260"/>
    </source>
</evidence>
<dbReference type="RefSeq" id="WP_377570852.1">
    <property type="nucleotide sequence ID" value="NZ_JBHTMP010000018.1"/>
</dbReference>
<dbReference type="Pfam" id="PF12833">
    <property type="entry name" value="HTH_18"/>
    <property type="match status" value="1"/>
</dbReference>
<keyword evidence="3" id="KW-0804">Transcription</keyword>
<keyword evidence="1" id="KW-0805">Transcription regulation</keyword>
<organism evidence="6 7">
    <name type="scientific">Micromonospora sonneratiae</name>
    <dbReference type="NCBI Taxonomy" id="1184706"/>
    <lineage>
        <taxon>Bacteria</taxon>
        <taxon>Bacillati</taxon>
        <taxon>Actinomycetota</taxon>
        <taxon>Actinomycetes</taxon>
        <taxon>Micromonosporales</taxon>
        <taxon>Micromonosporaceae</taxon>
        <taxon>Micromonospora</taxon>
    </lineage>
</organism>
<sequence length="342" mass="38763">MMFYYEGRTDVLPTKDRQAWWQEWSRQTIVPTTMQFDQDGDYRAAFRCIDLGGVRVSWMSYQSMRYHRSAKLVRQSDPEFFYLAVNLAGRLGVALADREAVLDVRELTLYDTSRPMHGRISDEGRAAVQVLVQVPRSLVSLPANSVDRLIGVRLPGRAGMGGLLTAYLVGLIEQARCYQPGDAVRLSTATVDLATALLAHHLDVGGHVSSEAHQRVLRYRIDNFIQRHLGHPGLSPAMIATAHGISQRYLYKLFHAEDLTVAAWIRHCRLERCCRDLADPRLRTRPIHTIAARWGFSSNAHFTRLFRAVYQLTPGEFRQRTLSSGEPVHDQSTTVQRSSMNS</sequence>